<keyword evidence="3" id="KW-1185">Reference proteome</keyword>
<evidence type="ECO:0000256" key="1">
    <source>
        <dbReference type="SAM" id="SignalP"/>
    </source>
</evidence>
<sequence length="522" mass="56588">MNKKILCTFLAIAPFFANADLVALDDSVLSNATGEGLGIVLEDFVFNVDDAVTTVTGIKSSSPDGGITDGRDVTVDWTEFYVMGEGSQNGTVETPGQIGSLAHPLVLETLPGSAFASIGDDIALLQLRSGEYTYALENTDKYAKWARYQECVYGQAGCTNANDAVTAIESIVSRLTSEKNTLEGFYNGQMVSLESGINSDIASQIVPQQEVVATQQAEIAPAYDTMEAAWTASGEGVVLGQKYENCGLFGTSECTTGTKGTYNDRVDDYLAEVDDYNVAERELARRYQETLDSNGNSLIKRLRDYESYRSLCGDVEASNSCANGLVAIREGDREDVNNVAVQLSAGYSRRAGLDIGSKFKFTVYDEDKGAYREDFMDIDMKGVTLDGSYVKLWSRDNELNAELRLNLYAKELNIGTCGSACSTQALQDSATLFMDNFYLSLSLGYGEVQPLKFSVTADGNFQLELSGVDSTNYEDFYDNAQKSYLYVGNIQLGNATAAANSLGSLTVDGLRATYLKVTSHDL</sequence>
<proteinExistence type="predicted"/>
<evidence type="ECO:0000313" key="3">
    <source>
        <dbReference type="Proteomes" id="UP000011866"/>
    </source>
</evidence>
<dbReference type="Proteomes" id="UP000011866">
    <property type="component" value="Chromosome"/>
</dbReference>
<protein>
    <submittedName>
        <fullName evidence="2">Uncharacterized protein</fullName>
    </submittedName>
</protein>
<dbReference type="STRING" id="187493.CN03_02170"/>
<keyword evidence="1" id="KW-0732">Signal</keyword>
<dbReference type="GeneID" id="79175329"/>
<name>M5DMX0_9GAMM</name>
<gene>
    <name evidence="2" type="ORF">TOL_0325</name>
</gene>
<dbReference type="EMBL" id="HF680312">
    <property type="protein sequence ID" value="CCU70768.1"/>
    <property type="molecule type" value="Genomic_DNA"/>
</dbReference>
<dbReference type="RefSeq" id="WP_015485509.1">
    <property type="nucleotide sequence ID" value="NC_020888.1"/>
</dbReference>
<organism evidence="2 3">
    <name type="scientific">Thalassolituus oleivorans MIL-1</name>
    <dbReference type="NCBI Taxonomy" id="1298593"/>
    <lineage>
        <taxon>Bacteria</taxon>
        <taxon>Pseudomonadati</taxon>
        <taxon>Pseudomonadota</taxon>
        <taxon>Gammaproteobacteria</taxon>
        <taxon>Oceanospirillales</taxon>
        <taxon>Oceanospirillaceae</taxon>
        <taxon>Thalassolituus</taxon>
    </lineage>
</organism>
<evidence type="ECO:0000313" key="2">
    <source>
        <dbReference type="EMBL" id="CCU70768.1"/>
    </source>
</evidence>
<feature type="signal peptide" evidence="1">
    <location>
        <begin position="1"/>
        <end position="19"/>
    </location>
</feature>
<feature type="chain" id="PRO_5004065407" evidence="1">
    <location>
        <begin position="20"/>
        <end position="522"/>
    </location>
</feature>
<dbReference type="HOGENOM" id="CLU_517647_0_0_6"/>
<dbReference type="KEGG" id="tol:TOL_0325"/>
<reference evidence="2 3" key="1">
    <citation type="journal article" date="2013" name="Genome Announc.">
        <title>Genome Sequence of Thalassolituus oleivorans MIL-1 (DSM 14913T).</title>
        <authorList>
            <person name="Golyshin P.N."/>
            <person name="Werner J."/>
            <person name="Chernikova T.N."/>
            <person name="Tran H."/>
            <person name="Ferrer M."/>
            <person name="Yakimov M.M."/>
            <person name="Teeling H."/>
            <person name="Golyshina O.V."/>
        </authorList>
    </citation>
    <scope>NUCLEOTIDE SEQUENCE [LARGE SCALE GENOMIC DNA]</scope>
    <source>
        <strain evidence="2 3">MIL-1</strain>
    </source>
</reference>
<accession>M5DMX0</accession>
<dbReference type="AlphaFoldDB" id="M5DMX0"/>
<dbReference type="eggNOG" id="ENOG5033UYR">
    <property type="taxonomic scope" value="Bacteria"/>
</dbReference>